<sequence>MRELWYVLDSSGNSRLSRERDIGVRPRKSCKLHLIDTGLAAALTRLAPDQ</sequence>
<name>A0A839VIM4_9GAMM</name>
<dbReference type="EMBL" id="JACHXP010000032">
    <property type="protein sequence ID" value="MBB3192517.1"/>
    <property type="molecule type" value="Genomic_DNA"/>
</dbReference>
<protein>
    <submittedName>
        <fullName evidence="1">Uncharacterized protein</fullName>
    </submittedName>
</protein>
<evidence type="ECO:0000313" key="1">
    <source>
        <dbReference type="EMBL" id="MBB3192517.1"/>
    </source>
</evidence>
<reference evidence="1 2" key="1">
    <citation type="submission" date="2020-08" db="EMBL/GenBank/DDBJ databases">
        <title>Genomic Encyclopedia of Type Strains, Phase III (KMG-III): the genomes of soil and plant-associated and newly described type strains.</title>
        <authorList>
            <person name="Whitman W."/>
        </authorList>
    </citation>
    <scope>NUCLEOTIDE SEQUENCE [LARGE SCALE GENOMIC DNA]</scope>
    <source>
        <strain evidence="1 2">CECT 7282</strain>
    </source>
</reference>
<comment type="caution">
    <text evidence="1">The sequence shown here is derived from an EMBL/GenBank/DDBJ whole genome shotgun (WGS) entry which is preliminary data.</text>
</comment>
<evidence type="ECO:0000313" key="2">
    <source>
        <dbReference type="Proteomes" id="UP000547614"/>
    </source>
</evidence>
<dbReference type="Proteomes" id="UP000547614">
    <property type="component" value="Unassembled WGS sequence"/>
</dbReference>
<dbReference type="AlphaFoldDB" id="A0A839VIM4"/>
<keyword evidence="2" id="KW-1185">Reference proteome</keyword>
<proteinExistence type="predicted"/>
<gene>
    <name evidence="1" type="ORF">FHR94_003813</name>
</gene>
<organism evidence="1 2">
    <name type="scientific">Halomonas cerina</name>
    <dbReference type="NCBI Taxonomy" id="447424"/>
    <lineage>
        <taxon>Bacteria</taxon>
        <taxon>Pseudomonadati</taxon>
        <taxon>Pseudomonadota</taxon>
        <taxon>Gammaproteobacteria</taxon>
        <taxon>Oceanospirillales</taxon>
        <taxon>Halomonadaceae</taxon>
        <taxon>Halomonas</taxon>
    </lineage>
</organism>
<accession>A0A839VIM4</accession>